<dbReference type="PANTHER" id="PTHR42929:SF5">
    <property type="entry name" value="ABC TRANSPORTER PERMEASE PROTEIN"/>
    <property type="match status" value="1"/>
</dbReference>
<dbReference type="SUPFAM" id="SSF161098">
    <property type="entry name" value="MetI-like"/>
    <property type="match status" value="1"/>
</dbReference>
<evidence type="ECO:0000256" key="6">
    <source>
        <dbReference type="ARBA" id="ARBA00022989"/>
    </source>
</evidence>
<reference evidence="10 11" key="1">
    <citation type="submission" date="2016-10" db="EMBL/GenBank/DDBJ databases">
        <authorList>
            <person name="de Groot N.N."/>
        </authorList>
    </citation>
    <scope>NUCLEOTIDE SEQUENCE [LARGE SCALE GENOMIC DNA]</scope>
    <source>
        <strain evidence="10 11">CGMCC 1.12097</strain>
    </source>
</reference>
<keyword evidence="4" id="KW-1003">Cell membrane</keyword>
<dbReference type="Proteomes" id="UP000198588">
    <property type="component" value="Unassembled WGS sequence"/>
</dbReference>
<dbReference type="Pfam" id="PF00528">
    <property type="entry name" value="BPD_transp_1"/>
    <property type="match status" value="1"/>
</dbReference>
<gene>
    <name evidence="10" type="ORF">SAMN02927914_06305</name>
</gene>
<keyword evidence="5 8" id="KW-0812">Transmembrane</keyword>
<feature type="transmembrane region" description="Helical" evidence="8">
    <location>
        <begin position="25"/>
        <end position="44"/>
    </location>
</feature>
<feature type="transmembrane region" description="Helical" evidence="8">
    <location>
        <begin position="268"/>
        <end position="290"/>
    </location>
</feature>
<sequence length="303" mass="33683">MTLAQTDSSISEATDVPVRASRKPVVPWFLIAPALVIVLVFFGLPTLQMARMSFNLHVDQRLYVPGFTFEHYRTLFTNPLFSKAIWTTVQLALVASFFSVAIGYTFAILAWLKPARWRLLFVGLALCPLLISEIAIIFGWWMFFPKNGLLSQALLSAGLITDKFSLMYTEFAAFVGLVYVTLPYAFFILLSVLDGIDEQILESSADLGAPPLVTFREVLFPLTRTGLLVAFSQSFIWAMGTYATPSALGPDTLWTMGFLIQEQMLGKHNWPLASAFSMLLVIGVAAAMLLTRSLMSKRSAFHV</sequence>
<proteinExistence type="inferred from homology"/>
<keyword evidence="3 8" id="KW-0813">Transport</keyword>
<evidence type="ECO:0000256" key="5">
    <source>
        <dbReference type="ARBA" id="ARBA00022692"/>
    </source>
</evidence>
<dbReference type="InterPro" id="IPR035906">
    <property type="entry name" value="MetI-like_sf"/>
</dbReference>
<comment type="similarity">
    <text evidence="2">Belongs to the binding-protein-dependent transport system permease family. CysTW subfamily.</text>
</comment>
<feature type="transmembrane region" description="Helical" evidence="8">
    <location>
        <begin position="226"/>
        <end position="248"/>
    </location>
</feature>
<dbReference type="CDD" id="cd06261">
    <property type="entry name" value="TM_PBP2"/>
    <property type="match status" value="1"/>
</dbReference>
<evidence type="ECO:0000256" key="1">
    <source>
        <dbReference type="ARBA" id="ARBA00004651"/>
    </source>
</evidence>
<feature type="transmembrane region" description="Helical" evidence="8">
    <location>
        <begin position="84"/>
        <end position="112"/>
    </location>
</feature>
<organism evidence="10 11">
    <name type="scientific">Mesorhizobium qingshengii</name>
    <dbReference type="NCBI Taxonomy" id="1165689"/>
    <lineage>
        <taxon>Bacteria</taxon>
        <taxon>Pseudomonadati</taxon>
        <taxon>Pseudomonadota</taxon>
        <taxon>Alphaproteobacteria</taxon>
        <taxon>Hyphomicrobiales</taxon>
        <taxon>Phyllobacteriaceae</taxon>
        <taxon>Mesorhizobium</taxon>
    </lineage>
</organism>
<dbReference type="InterPro" id="IPR000515">
    <property type="entry name" value="MetI-like"/>
</dbReference>
<feature type="transmembrane region" description="Helical" evidence="8">
    <location>
        <begin position="119"/>
        <end position="143"/>
    </location>
</feature>
<name>A0A1G5ZVS4_9HYPH</name>
<comment type="subcellular location">
    <subcellularLocation>
        <location evidence="1 8">Cell membrane</location>
        <topology evidence="1 8">Multi-pass membrane protein</topology>
    </subcellularLocation>
</comment>
<feature type="transmembrane region" description="Helical" evidence="8">
    <location>
        <begin position="171"/>
        <end position="193"/>
    </location>
</feature>
<dbReference type="STRING" id="1165689.SAMN02927914_06305"/>
<dbReference type="GO" id="GO:0055085">
    <property type="term" value="P:transmembrane transport"/>
    <property type="evidence" value="ECO:0007669"/>
    <property type="project" value="InterPro"/>
</dbReference>
<evidence type="ECO:0000259" key="9">
    <source>
        <dbReference type="PROSITE" id="PS50928"/>
    </source>
</evidence>
<dbReference type="PROSITE" id="PS50928">
    <property type="entry name" value="ABC_TM1"/>
    <property type="match status" value="1"/>
</dbReference>
<dbReference type="PANTHER" id="PTHR42929">
    <property type="entry name" value="INNER MEMBRANE ABC TRANSPORTER PERMEASE PROTEIN YDCU-RELATED-RELATED"/>
    <property type="match status" value="1"/>
</dbReference>
<accession>A0A1G5ZVS4</accession>
<dbReference type="EMBL" id="FMXM01000034">
    <property type="protein sequence ID" value="SDA98687.1"/>
    <property type="molecule type" value="Genomic_DNA"/>
</dbReference>
<evidence type="ECO:0000313" key="11">
    <source>
        <dbReference type="Proteomes" id="UP000198588"/>
    </source>
</evidence>
<evidence type="ECO:0000256" key="8">
    <source>
        <dbReference type="RuleBase" id="RU363032"/>
    </source>
</evidence>
<dbReference type="RefSeq" id="WP_091586206.1">
    <property type="nucleotide sequence ID" value="NZ_FMXM01000034.1"/>
</dbReference>
<keyword evidence="7 8" id="KW-0472">Membrane</keyword>
<evidence type="ECO:0000256" key="2">
    <source>
        <dbReference type="ARBA" id="ARBA00007069"/>
    </source>
</evidence>
<evidence type="ECO:0000256" key="7">
    <source>
        <dbReference type="ARBA" id="ARBA00023136"/>
    </source>
</evidence>
<dbReference type="OrthoDB" id="9807047at2"/>
<feature type="domain" description="ABC transmembrane type-1" evidence="9">
    <location>
        <begin position="85"/>
        <end position="291"/>
    </location>
</feature>
<evidence type="ECO:0000256" key="4">
    <source>
        <dbReference type="ARBA" id="ARBA00022475"/>
    </source>
</evidence>
<dbReference type="AlphaFoldDB" id="A0A1G5ZVS4"/>
<protein>
    <submittedName>
        <fullName evidence="10">Putative spermidine/putrescine transport system permease protein</fullName>
    </submittedName>
</protein>
<dbReference type="GO" id="GO:0005886">
    <property type="term" value="C:plasma membrane"/>
    <property type="evidence" value="ECO:0007669"/>
    <property type="project" value="UniProtKB-SubCell"/>
</dbReference>
<evidence type="ECO:0000313" key="10">
    <source>
        <dbReference type="EMBL" id="SDA98687.1"/>
    </source>
</evidence>
<evidence type="ECO:0000256" key="3">
    <source>
        <dbReference type="ARBA" id="ARBA00022448"/>
    </source>
</evidence>
<keyword evidence="6 8" id="KW-1133">Transmembrane helix</keyword>
<dbReference type="Gene3D" id="1.10.3720.10">
    <property type="entry name" value="MetI-like"/>
    <property type="match status" value="1"/>
</dbReference>